<evidence type="ECO:0000313" key="4">
    <source>
        <dbReference type="Proteomes" id="UP001079430"/>
    </source>
</evidence>
<dbReference type="RefSeq" id="WP_269286502.1">
    <property type="nucleotide sequence ID" value="NZ_JAPVOI010000006.1"/>
</dbReference>
<dbReference type="EMBL" id="JAPVOI010000006">
    <property type="protein sequence ID" value="MCZ4094451.1"/>
    <property type="molecule type" value="Genomic_DNA"/>
</dbReference>
<comment type="caution">
    <text evidence="3">The sequence shown here is derived from an EMBL/GenBank/DDBJ whole genome shotgun (WGS) entry which is preliminary data.</text>
</comment>
<dbReference type="Pfam" id="PF05016">
    <property type="entry name" value="ParE_toxin"/>
    <property type="match status" value="1"/>
</dbReference>
<dbReference type="Proteomes" id="UP001079430">
    <property type="component" value="Unassembled WGS sequence"/>
</dbReference>
<organism evidence="3 4">
    <name type="scientific">Sinorhizobium psoraleae</name>
    <dbReference type="NCBI Taxonomy" id="520838"/>
    <lineage>
        <taxon>Bacteria</taxon>
        <taxon>Pseudomonadati</taxon>
        <taxon>Pseudomonadota</taxon>
        <taxon>Alphaproteobacteria</taxon>
        <taxon>Hyphomicrobiales</taxon>
        <taxon>Rhizobiaceae</taxon>
        <taxon>Sinorhizobium/Ensifer group</taxon>
        <taxon>Sinorhizobium</taxon>
    </lineage>
</organism>
<dbReference type="InterPro" id="IPR051803">
    <property type="entry name" value="TA_system_RelE-like_toxin"/>
</dbReference>
<evidence type="ECO:0000313" key="3">
    <source>
        <dbReference type="EMBL" id="MCZ4094451.1"/>
    </source>
</evidence>
<gene>
    <name evidence="3" type="ORF">O3W52_32650</name>
</gene>
<dbReference type="InterPro" id="IPR035093">
    <property type="entry name" value="RelE/ParE_toxin_dom_sf"/>
</dbReference>
<keyword evidence="2" id="KW-1277">Toxin-antitoxin system</keyword>
<comment type="similarity">
    <text evidence="1">Belongs to the RelE toxin family.</text>
</comment>
<evidence type="ECO:0000256" key="1">
    <source>
        <dbReference type="ARBA" id="ARBA00006226"/>
    </source>
</evidence>
<accession>A0ABT4KR55</accession>
<protein>
    <submittedName>
        <fullName evidence="3">Type II toxin-antitoxin system RelE/ParE family toxin</fullName>
    </submittedName>
</protein>
<sequence length="91" mass="10797">MNIQWTTKAVSELGRLHDFLAPVYRRAAARTVQALASAPNRLLEQPRMGERLEEFDPREVRRLLVGHYEMRYEITQSTIYVLTLWHTRESR</sequence>
<dbReference type="SUPFAM" id="SSF143011">
    <property type="entry name" value="RelE-like"/>
    <property type="match status" value="1"/>
</dbReference>
<dbReference type="InterPro" id="IPR007712">
    <property type="entry name" value="RelE/ParE_toxin"/>
</dbReference>
<name>A0ABT4KR55_9HYPH</name>
<reference evidence="3" key="1">
    <citation type="submission" date="2022-10" db="EMBL/GenBank/DDBJ databases">
        <title>Whole genome sequencing of three plant growth promoting bacteria isolated from Vachellia tortilis subsp. raddiana in Morocco.</title>
        <authorList>
            <person name="Hnini M."/>
            <person name="Zouagui R."/>
            <person name="Zouagui H."/>
            <person name="Chemao Elfihri M.-W."/>
            <person name="Ibrahimi A."/>
            <person name="Sbabou L."/>
            <person name="Aurag J."/>
        </authorList>
    </citation>
    <scope>NUCLEOTIDE SEQUENCE</scope>
    <source>
        <strain evidence="3">LMR678</strain>
    </source>
</reference>
<keyword evidence="4" id="KW-1185">Reference proteome</keyword>
<dbReference type="PANTHER" id="PTHR33755:SF7">
    <property type="entry name" value="TOXIN MODULE OF TOXIN-ANTITOXIN SYSTEM RELE_STBE FAMILY"/>
    <property type="match status" value="1"/>
</dbReference>
<dbReference type="Gene3D" id="3.30.2310.20">
    <property type="entry name" value="RelE-like"/>
    <property type="match status" value="1"/>
</dbReference>
<evidence type="ECO:0000256" key="2">
    <source>
        <dbReference type="ARBA" id="ARBA00022649"/>
    </source>
</evidence>
<proteinExistence type="inferred from homology"/>
<dbReference type="PANTHER" id="PTHR33755">
    <property type="entry name" value="TOXIN PARE1-RELATED"/>
    <property type="match status" value="1"/>
</dbReference>